<dbReference type="InterPro" id="IPR001227">
    <property type="entry name" value="Ac_transferase_dom_sf"/>
</dbReference>
<dbReference type="EMBL" id="JADWVN010000007">
    <property type="protein sequence ID" value="MBL7525956.1"/>
    <property type="molecule type" value="Genomic_DNA"/>
</dbReference>
<protein>
    <submittedName>
        <fullName evidence="2">Acyltransferase domain-containing protein</fullName>
    </submittedName>
</protein>
<dbReference type="InterPro" id="IPR050858">
    <property type="entry name" value="Mal-CoA-ACP_Trans/PKS_FabD"/>
</dbReference>
<proteinExistence type="predicted"/>
<dbReference type="SMART" id="SM00827">
    <property type="entry name" value="PKS_AT"/>
    <property type="match status" value="1"/>
</dbReference>
<feature type="domain" description="Malonyl-CoA:ACP transacylase (MAT)" evidence="1">
    <location>
        <begin position="22"/>
        <end position="276"/>
    </location>
</feature>
<sequence>MFKILSEDDFGRQWLNDASQQIGLELLDNKIVEQYCHDTIYSQLFLTLLSVGSYQALIQKTGLSPQLLCGYSLGELSAFTASAKLSIKELCSLAYKRAELMQQATIEVAAGEPCGLAALKGNIDLNIAQRLSTQFNCPIAIINTDDHYIFGGPATHLELLVNEAKSLGVRTTKRLAVNLPSHTPLLIKATDAFFNFMKLYQHNVMHIPILNSLTNEIISSSEEMISILAKELSQTLHWNKVIKLVPEYGVDIFLELGAGSSLKTMYLAENAQSRAYSLDDFATINGLCHFIKKESE</sequence>
<name>A0ABS1W9C1_9GAMM</name>
<evidence type="ECO:0000313" key="3">
    <source>
        <dbReference type="Proteomes" id="UP000809910"/>
    </source>
</evidence>
<dbReference type="InterPro" id="IPR014043">
    <property type="entry name" value="Acyl_transferase_dom"/>
</dbReference>
<keyword evidence="2" id="KW-0012">Acyltransferase</keyword>
<organism evidence="2 3">
    <name type="scientific">Legionella bononiensis</name>
    <dbReference type="NCBI Taxonomy" id="2793102"/>
    <lineage>
        <taxon>Bacteria</taxon>
        <taxon>Pseudomonadati</taxon>
        <taxon>Pseudomonadota</taxon>
        <taxon>Gammaproteobacteria</taxon>
        <taxon>Legionellales</taxon>
        <taxon>Legionellaceae</taxon>
        <taxon>Legionella</taxon>
    </lineage>
</organism>
<dbReference type="InterPro" id="IPR016035">
    <property type="entry name" value="Acyl_Trfase/lysoPLipase"/>
</dbReference>
<reference evidence="2 3" key="1">
    <citation type="submission" date="2020-12" db="EMBL/GenBank/DDBJ databases">
        <title>WGS of Legionella: environmental sample.</title>
        <authorList>
            <person name="Cristino S."/>
            <person name="Girolamini L."/>
            <person name="Salaris S."/>
            <person name="Pascale M.R."/>
            <person name="Mazzotta M."/>
            <person name="Orsini M."/>
            <person name="Grottola A."/>
        </authorList>
    </citation>
    <scope>NUCLEOTIDE SEQUENCE [LARGE SCALE GENOMIC DNA]</scope>
    <source>
        <strain evidence="2 3">30cs62</strain>
    </source>
</reference>
<dbReference type="Proteomes" id="UP000809910">
    <property type="component" value="Unassembled WGS sequence"/>
</dbReference>
<dbReference type="SUPFAM" id="SSF52151">
    <property type="entry name" value="FabD/lysophospholipase-like"/>
    <property type="match status" value="1"/>
</dbReference>
<evidence type="ECO:0000313" key="2">
    <source>
        <dbReference type="EMBL" id="MBL7525956.1"/>
    </source>
</evidence>
<keyword evidence="2" id="KW-0808">Transferase</keyword>
<evidence type="ECO:0000259" key="1">
    <source>
        <dbReference type="SMART" id="SM00827"/>
    </source>
</evidence>
<dbReference type="PANTHER" id="PTHR42681:SF6">
    <property type="entry name" value="BLL0263 PROTEIN"/>
    <property type="match status" value="1"/>
</dbReference>
<dbReference type="PANTHER" id="PTHR42681">
    <property type="entry name" value="MALONYL-COA-ACYL CARRIER PROTEIN TRANSACYLASE, MITOCHONDRIAL"/>
    <property type="match status" value="1"/>
</dbReference>
<keyword evidence="3" id="KW-1185">Reference proteome</keyword>
<gene>
    <name evidence="2" type="ORF">I5282_05120</name>
</gene>
<dbReference type="GO" id="GO:0016746">
    <property type="term" value="F:acyltransferase activity"/>
    <property type="evidence" value="ECO:0007669"/>
    <property type="project" value="UniProtKB-KW"/>
</dbReference>
<comment type="caution">
    <text evidence="2">The sequence shown here is derived from an EMBL/GenBank/DDBJ whole genome shotgun (WGS) entry which is preliminary data.</text>
</comment>
<dbReference type="Pfam" id="PF00698">
    <property type="entry name" value="Acyl_transf_1"/>
    <property type="match status" value="1"/>
</dbReference>
<accession>A0ABS1W9C1</accession>
<dbReference type="Gene3D" id="3.40.366.10">
    <property type="entry name" value="Malonyl-Coenzyme A Acyl Carrier Protein, domain 2"/>
    <property type="match status" value="1"/>
</dbReference>